<evidence type="ECO:0000313" key="9">
    <source>
        <dbReference type="EMBL" id="CAG5106369.1"/>
    </source>
</evidence>
<dbReference type="SUPFAM" id="SSF53474">
    <property type="entry name" value="alpha/beta-Hydrolases"/>
    <property type="match status" value="1"/>
</dbReference>
<feature type="domain" description="AB hydrolase-1" evidence="8">
    <location>
        <begin position="266"/>
        <end position="352"/>
    </location>
</feature>
<dbReference type="InterPro" id="IPR029058">
    <property type="entry name" value="AB_hydrolase_fold"/>
</dbReference>
<feature type="transmembrane region" description="Helical" evidence="7">
    <location>
        <begin position="193"/>
        <end position="210"/>
    </location>
</feature>
<proteinExistence type="inferred from homology"/>
<evidence type="ECO:0000313" key="10">
    <source>
        <dbReference type="Proteomes" id="UP001158576"/>
    </source>
</evidence>
<dbReference type="Pfam" id="PF00561">
    <property type="entry name" value="Abhydrolase_1"/>
    <property type="match status" value="1"/>
</dbReference>
<keyword evidence="4 7" id="KW-1133">Transmembrane helix</keyword>
<dbReference type="InterPro" id="IPR001734">
    <property type="entry name" value="Na/solute_symporter"/>
</dbReference>
<keyword evidence="5 7" id="KW-0472">Membrane</keyword>
<reference evidence="9 10" key="1">
    <citation type="submission" date="2021-04" db="EMBL/GenBank/DDBJ databases">
        <authorList>
            <person name="Bliznina A."/>
        </authorList>
    </citation>
    <scope>NUCLEOTIDE SEQUENCE [LARGE SCALE GENOMIC DNA]</scope>
</reference>
<feature type="transmembrane region" description="Helical" evidence="7">
    <location>
        <begin position="153"/>
        <end position="173"/>
    </location>
</feature>
<dbReference type="Pfam" id="PF00474">
    <property type="entry name" value="SSF"/>
    <property type="match status" value="1"/>
</dbReference>
<gene>
    <name evidence="9" type="ORF">OKIOD_LOCUS11575</name>
</gene>
<comment type="subcellular location">
    <subcellularLocation>
        <location evidence="1">Membrane</location>
        <topology evidence="1">Multi-pass membrane protein</topology>
    </subcellularLocation>
</comment>
<evidence type="ECO:0000256" key="2">
    <source>
        <dbReference type="ARBA" id="ARBA00006434"/>
    </source>
</evidence>
<dbReference type="EMBL" id="OU015566">
    <property type="protein sequence ID" value="CAG5106369.1"/>
    <property type="molecule type" value="Genomic_DNA"/>
</dbReference>
<dbReference type="PANTHER" id="PTHR11819">
    <property type="entry name" value="SOLUTE CARRIER FAMILY 5"/>
    <property type="match status" value="1"/>
</dbReference>
<keyword evidence="3 7" id="KW-0812">Transmembrane</keyword>
<dbReference type="PANTHER" id="PTHR11819:SF195">
    <property type="entry name" value="SODIUM_GLUCOSE COTRANSPORTER 4"/>
    <property type="match status" value="1"/>
</dbReference>
<evidence type="ECO:0000256" key="1">
    <source>
        <dbReference type="ARBA" id="ARBA00004141"/>
    </source>
</evidence>
<keyword evidence="10" id="KW-1185">Reference proteome</keyword>
<evidence type="ECO:0000256" key="5">
    <source>
        <dbReference type="ARBA" id="ARBA00023136"/>
    </source>
</evidence>
<feature type="transmembrane region" description="Helical" evidence="7">
    <location>
        <begin position="90"/>
        <end position="111"/>
    </location>
</feature>
<feature type="transmembrane region" description="Helical" evidence="7">
    <location>
        <begin position="49"/>
        <end position="78"/>
    </location>
</feature>
<organism evidence="9 10">
    <name type="scientific">Oikopleura dioica</name>
    <name type="common">Tunicate</name>
    <dbReference type="NCBI Taxonomy" id="34765"/>
    <lineage>
        <taxon>Eukaryota</taxon>
        <taxon>Metazoa</taxon>
        <taxon>Chordata</taxon>
        <taxon>Tunicata</taxon>
        <taxon>Appendicularia</taxon>
        <taxon>Copelata</taxon>
        <taxon>Oikopleuridae</taxon>
        <taxon>Oikopleura</taxon>
    </lineage>
</organism>
<evidence type="ECO:0000256" key="4">
    <source>
        <dbReference type="ARBA" id="ARBA00022989"/>
    </source>
</evidence>
<evidence type="ECO:0000259" key="8">
    <source>
        <dbReference type="Pfam" id="PF00561"/>
    </source>
</evidence>
<dbReference type="Proteomes" id="UP001158576">
    <property type="component" value="Chromosome 1"/>
</dbReference>
<evidence type="ECO:0000256" key="3">
    <source>
        <dbReference type="ARBA" id="ARBA00022692"/>
    </source>
</evidence>
<evidence type="ECO:0000256" key="7">
    <source>
        <dbReference type="SAM" id="Phobius"/>
    </source>
</evidence>
<sequence length="358" mass="39621">MLARVLFPEILGCVAGTDCFEKCGEVASCANHAFPLVVLHILPSGVRGLMFSVVIAALMSGLDSIFNSASTLFTIDIWLKFRPSSSERQLILTGRIVVVAVALLSILWIPMVESQGSGRLFYYVNEVSNHFSPVIAAVFVLAVLWDGLKERGAFWGSMIGFSVGLLRLILLFAYPADPCVDSDKPWLIENVHYMTYTAVIFVVTLVSTLHRGDLNMMRMKKVPVPWGNLAVYHWGRPLGRGQESNHIRPGYEHLFYPEMSSGANFKFLAEKLVDLEDVSVVSWDYPGQGRSDSPAIHFPATGVVPFALRLLLKELNWTEEINMVGHSMGAYLSTNYSLLYSEEIASLTNIANGLLSIL</sequence>
<comment type="similarity">
    <text evidence="2 6">Belongs to the sodium:solute symporter (SSF) (TC 2.A.21) family.</text>
</comment>
<dbReference type="Gene3D" id="3.40.50.1820">
    <property type="entry name" value="alpha/beta hydrolase"/>
    <property type="match status" value="1"/>
</dbReference>
<accession>A0ABN7SYN4</accession>
<protein>
    <submittedName>
        <fullName evidence="9">Oidioi.mRNA.OKI2018_I69.chr1.g2810.t1.cds</fullName>
    </submittedName>
</protein>
<evidence type="ECO:0000256" key="6">
    <source>
        <dbReference type="RuleBase" id="RU362091"/>
    </source>
</evidence>
<feature type="transmembrane region" description="Helical" evidence="7">
    <location>
        <begin position="131"/>
        <end position="148"/>
    </location>
</feature>
<dbReference type="InterPro" id="IPR038377">
    <property type="entry name" value="Na/Glc_symporter_sf"/>
</dbReference>
<dbReference type="Gene3D" id="1.20.1730.10">
    <property type="entry name" value="Sodium/glucose cotransporter"/>
    <property type="match status" value="1"/>
</dbReference>
<name>A0ABN7SYN4_OIKDI</name>
<dbReference type="InterPro" id="IPR000073">
    <property type="entry name" value="AB_hydrolase_1"/>
</dbReference>